<dbReference type="GO" id="GO:0000725">
    <property type="term" value="P:recombinational repair"/>
    <property type="evidence" value="ECO:0007669"/>
    <property type="project" value="TreeGrafter"/>
</dbReference>
<dbReference type="InterPro" id="IPR027417">
    <property type="entry name" value="P-loop_NTPase"/>
</dbReference>
<dbReference type="EMBL" id="JACHJV010000001">
    <property type="protein sequence ID" value="MBB4922544.1"/>
    <property type="molecule type" value="Genomic_DNA"/>
</dbReference>
<sequence>MEQAYVTTLYTHLDRLRAHLAARLDQTLSQVSTGHQTLTERETAAAEYAEQLARANAVEYGLCFGRLDLTDGQVRYIGRLGLREESADEPLLIDWRAPAARPFYVATGFAPEGVWRRRHLSTEGRRVVDLRDEVLDLTDPRRPTGEAALLAALNATRTGRMSDIVATVQAEQDQVIRADHHGTLVVQGGPGTGKTAVALHRAAYLLYTRRELLAKRVVLIIGPNAAFLHYIGQVLPSLGETGVRLATIGELYPGVSADRAEPAAAAELKGRPVMVDVLAAAVRDRQWVPGWAPEEALEVVFEGEVLRLTRPVCAGARGAARDTGLTHNQARPFLVELIVDALARQYADLIGADPFGGENLLDEESIATIREELRASSQVRQAIDRLWPALTPQRLLTDLFGSVERLVTAAPQLTAAERQALWRAPGGGWSTADVPLLDEAAELLGPDEQARQAHEAHQERAYRRRLTYARGVLDLAYGSRSVDLEDGEEAELLSAFDLVDAERLAERHETPDHRTAAERAAADRGWVYGHLIVDEAQDLSALAWRMLMRRCPSRSMTLVGDLAQTGEPGGADSWQSALGPYLGDRWRLAKLEVNYRSSTEIAAVAADVLAALDPRLEAPRPVRATGVRPWRLRLADDARYAQALATPVAREVADGGLVAVLAPSTATDEIRKELSSEISVLTVRQAKGLEFDSVIVADPAGIVAESPRGLNDLYVALTRATQRLGVVHLGELPAPLRAERFDQLSPDD</sequence>
<evidence type="ECO:0000256" key="3">
    <source>
        <dbReference type="ARBA" id="ARBA00022806"/>
    </source>
</evidence>
<dbReference type="Gene3D" id="3.40.50.300">
    <property type="entry name" value="P-loop containing nucleotide triphosphate hydrolases"/>
    <property type="match status" value="3"/>
</dbReference>
<dbReference type="AlphaFoldDB" id="A0A7W7VUD4"/>
<comment type="caution">
    <text evidence="7">The sequence shown here is derived from an EMBL/GenBank/DDBJ whole genome shotgun (WGS) entry which is preliminary data.</text>
</comment>
<evidence type="ECO:0000256" key="1">
    <source>
        <dbReference type="ARBA" id="ARBA00022741"/>
    </source>
</evidence>
<dbReference type="PANTHER" id="PTHR11070:SF45">
    <property type="entry name" value="DNA 3'-5' HELICASE"/>
    <property type="match status" value="1"/>
</dbReference>
<dbReference type="InterPro" id="IPR000212">
    <property type="entry name" value="DNA_helicase_UvrD/REP"/>
</dbReference>
<keyword evidence="2 5" id="KW-0378">Hydrolase</keyword>
<evidence type="ECO:0000259" key="6">
    <source>
        <dbReference type="PROSITE" id="PS51198"/>
    </source>
</evidence>
<gene>
    <name evidence="7" type="ORF">FHR34_001537</name>
</gene>
<dbReference type="GO" id="GO:0005524">
    <property type="term" value="F:ATP binding"/>
    <property type="evidence" value="ECO:0007669"/>
    <property type="project" value="UniProtKB-UniRule"/>
</dbReference>
<feature type="domain" description="UvrD-like helicase ATP-binding" evidence="6">
    <location>
        <begin position="167"/>
        <end position="598"/>
    </location>
</feature>
<dbReference type="SUPFAM" id="SSF52540">
    <property type="entry name" value="P-loop containing nucleoside triphosphate hydrolases"/>
    <property type="match status" value="1"/>
</dbReference>
<dbReference type="RefSeq" id="WP_221521481.1">
    <property type="nucleotide sequence ID" value="NZ_JACHJV010000001.1"/>
</dbReference>
<keyword evidence="1 5" id="KW-0547">Nucleotide-binding</keyword>
<evidence type="ECO:0000256" key="4">
    <source>
        <dbReference type="ARBA" id="ARBA00022840"/>
    </source>
</evidence>
<dbReference type="Pfam" id="PF00580">
    <property type="entry name" value="UvrD-helicase"/>
    <property type="match status" value="1"/>
</dbReference>
<dbReference type="GO" id="GO:0003677">
    <property type="term" value="F:DNA binding"/>
    <property type="evidence" value="ECO:0007669"/>
    <property type="project" value="InterPro"/>
</dbReference>
<feature type="binding site" evidence="5">
    <location>
        <begin position="188"/>
        <end position="195"/>
    </location>
    <ligand>
        <name>ATP</name>
        <dbReference type="ChEBI" id="CHEBI:30616"/>
    </ligand>
</feature>
<proteinExistence type="predicted"/>
<evidence type="ECO:0000313" key="8">
    <source>
        <dbReference type="Proteomes" id="UP000540506"/>
    </source>
</evidence>
<reference evidence="7 8" key="1">
    <citation type="submission" date="2020-08" db="EMBL/GenBank/DDBJ databases">
        <title>Sequencing the genomes of 1000 actinobacteria strains.</title>
        <authorList>
            <person name="Klenk H.-P."/>
        </authorList>
    </citation>
    <scope>NUCLEOTIDE SEQUENCE [LARGE SCALE GENOMIC DNA]</scope>
    <source>
        <strain evidence="7 8">DSM 41654</strain>
    </source>
</reference>
<dbReference type="PANTHER" id="PTHR11070">
    <property type="entry name" value="UVRD / RECB / PCRA DNA HELICASE FAMILY MEMBER"/>
    <property type="match status" value="1"/>
</dbReference>
<dbReference type="PROSITE" id="PS51198">
    <property type="entry name" value="UVRD_HELICASE_ATP_BIND"/>
    <property type="match status" value="1"/>
</dbReference>
<keyword evidence="8" id="KW-1185">Reference proteome</keyword>
<evidence type="ECO:0000313" key="7">
    <source>
        <dbReference type="EMBL" id="MBB4922544.1"/>
    </source>
</evidence>
<keyword evidence="3 5" id="KW-0347">Helicase</keyword>
<evidence type="ECO:0000256" key="2">
    <source>
        <dbReference type="ARBA" id="ARBA00022801"/>
    </source>
</evidence>
<name>A0A7W7VUD4_KITKI</name>
<dbReference type="GO" id="GO:0016787">
    <property type="term" value="F:hydrolase activity"/>
    <property type="evidence" value="ECO:0007669"/>
    <property type="project" value="UniProtKB-UniRule"/>
</dbReference>
<dbReference type="InterPro" id="IPR027785">
    <property type="entry name" value="UvrD-like_helicase_C"/>
</dbReference>
<dbReference type="Proteomes" id="UP000540506">
    <property type="component" value="Unassembled WGS sequence"/>
</dbReference>
<protein>
    <submittedName>
        <fullName evidence="7">DNA helicase IV</fullName>
    </submittedName>
</protein>
<evidence type="ECO:0000256" key="5">
    <source>
        <dbReference type="PROSITE-ProRule" id="PRU00560"/>
    </source>
</evidence>
<organism evidence="7 8">
    <name type="scientific">Kitasatospora kifunensis</name>
    <name type="common">Streptomyces kifunensis</name>
    <dbReference type="NCBI Taxonomy" id="58351"/>
    <lineage>
        <taxon>Bacteria</taxon>
        <taxon>Bacillati</taxon>
        <taxon>Actinomycetota</taxon>
        <taxon>Actinomycetes</taxon>
        <taxon>Kitasatosporales</taxon>
        <taxon>Streptomycetaceae</taxon>
        <taxon>Kitasatospora</taxon>
    </lineage>
</organism>
<dbReference type="Pfam" id="PF13538">
    <property type="entry name" value="UvrD_C_2"/>
    <property type="match status" value="1"/>
</dbReference>
<accession>A0A7W7VUD4</accession>
<dbReference type="InterPro" id="IPR014016">
    <property type="entry name" value="UvrD-like_ATP-bd"/>
</dbReference>
<dbReference type="GO" id="GO:0043138">
    <property type="term" value="F:3'-5' DNA helicase activity"/>
    <property type="evidence" value="ECO:0007669"/>
    <property type="project" value="TreeGrafter"/>
</dbReference>
<keyword evidence="4 5" id="KW-0067">ATP-binding</keyword>
<dbReference type="GO" id="GO:0005829">
    <property type="term" value="C:cytosol"/>
    <property type="evidence" value="ECO:0007669"/>
    <property type="project" value="TreeGrafter"/>
</dbReference>